<dbReference type="GO" id="GO:0042773">
    <property type="term" value="P:ATP synthesis coupled electron transport"/>
    <property type="evidence" value="ECO:0007669"/>
    <property type="project" value="TreeGrafter"/>
</dbReference>
<keyword evidence="5" id="KW-0679">Respiratory chain</keyword>
<evidence type="ECO:0000259" key="19">
    <source>
        <dbReference type="PROSITE" id="PS50857"/>
    </source>
</evidence>
<dbReference type="PANTHER" id="PTHR22888">
    <property type="entry name" value="CYTOCHROME C OXIDASE, SUBUNIT II"/>
    <property type="match status" value="1"/>
</dbReference>
<feature type="domain" description="Cytochrome c" evidence="20">
    <location>
        <begin position="233"/>
        <end position="325"/>
    </location>
</feature>
<evidence type="ECO:0000256" key="14">
    <source>
        <dbReference type="ARBA" id="ARBA00031399"/>
    </source>
</evidence>
<dbReference type="GO" id="GO:0005507">
    <property type="term" value="F:copper ion binding"/>
    <property type="evidence" value="ECO:0007669"/>
    <property type="project" value="InterPro"/>
</dbReference>
<dbReference type="GO" id="GO:0016020">
    <property type="term" value="C:membrane"/>
    <property type="evidence" value="ECO:0007669"/>
    <property type="project" value="UniProtKB-SubCell"/>
</dbReference>
<dbReference type="PROSITE" id="PS50857">
    <property type="entry name" value="COX2_CUA"/>
    <property type="match status" value="1"/>
</dbReference>
<keyword evidence="12 17" id="KW-0472">Membrane</keyword>
<dbReference type="RefSeq" id="WP_053997461.1">
    <property type="nucleotide sequence ID" value="NZ_JXMU01000001.1"/>
</dbReference>
<dbReference type="InterPro" id="IPR034236">
    <property type="entry name" value="CuRO_CcO_Caa3_II"/>
</dbReference>
<dbReference type="InterPro" id="IPR045187">
    <property type="entry name" value="CcO_II"/>
</dbReference>
<keyword evidence="8" id="KW-0249">Electron transport</keyword>
<accession>A0A0M9GPV1</accession>
<dbReference type="InterPro" id="IPR036909">
    <property type="entry name" value="Cyt_c-like_dom_sf"/>
</dbReference>
<keyword evidence="7 16" id="KW-0479">Metal-binding</keyword>
<evidence type="ECO:0000313" key="21">
    <source>
        <dbReference type="EMBL" id="KPB02893.1"/>
    </source>
</evidence>
<evidence type="ECO:0000259" key="20">
    <source>
        <dbReference type="PROSITE" id="PS51007"/>
    </source>
</evidence>
<dbReference type="Gene3D" id="2.60.40.420">
    <property type="entry name" value="Cupredoxins - blue copper proteins"/>
    <property type="match status" value="1"/>
</dbReference>
<dbReference type="Pfam" id="PF00034">
    <property type="entry name" value="Cytochrom_C"/>
    <property type="match status" value="1"/>
</dbReference>
<dbReference type="PROSITE" id="PS00078">
    <property type="entry name" value="COX2"/>
    <property type="match status" value="1"/>
</dbReference>
<protein>
    <recommendedName>
        <fullName evidence="14">Cytochrome aa3 subunit 2</fullName>
    </recommendedName>
</protein>
<comment type="catalytic activity">
    <reaction evidence="15">
        <text>4 Fe(II)-[cytochrome c] + O2 + 8 H(+)(in) = 4 Fe(III)-[cytochrome c] + 2 H2O + 4 H(+)(out)</text>
        <dbReference type="Rhea" id="RHEA:11436"/>
        <dbReference type="Rhea" id="RHEA-COMP:10350"/>
        <dbReference type="Rhea" id="RHEA-COMP:14399"/>
        <dbReference type="ChEBI" id="CHEBI:15377"/>
        <dbReference type="ChEBI" id="CHEBI:15378"/>
        <dbReference type="ChEBI" id="CHEBI:15379"/>
        <dbReference type="ChEBI" id="CHEBI:29033"/>
        <dbReference type="ChEBI" id="CHEBI:29034"/>
        <dbReference type="EC" id="7.1.1.9"/>
    </reaction>
</comment>
<dbReference type="PATRIC" id="fig|1514904.3.peg.224"/>
<evidence type="ECO:0000256" key="5">
    <source>
        <dbReference type="ARBA" id="ARBA00022660"/>
    </source>
</evidence>
<feature type="transmembrane region" description="Helical" evidence="17">
    <location>
        <begin position="71"/>
        <end position="96"/>
    </location>
</feature>
<evidence type="ECO:0000256" key="6">
    <source>
        <dbReference type="ARBA" id="ARBA00022692"/>
    </source>
</evidence>
<evidence type="ECO:0000313" key="22">
    <source>
        <dbReference type="Proteomes" id="UP000038011"/>
    </source>
</evidence>
<gene>
    <name evidence="21" type="ORF">SU32_01080</name>
</gene>
<dbReference type="SUPFAM" id="SSF46626">
    <property type="entry name" value="Cytochrome c"/>
    <property type="match status" value="1"/>
</dbReference>
<dbReference type="InterPro" id="IPR014222">
    <property type="entry name" value="Cyt_c_oxidase_su2"/>
</dbReference>
<keyword evidence="10 16" id="KW-0408">Iron</keyword>
<dbReference type="InterPro" id="IPR001505">
    <property type="entry name" value="Copper_CuA"/>
</dbReference>
<evidence type="ECO:0000256" key="12">
    <source>
        <dbReference type="ARBA" id="ARBA00023136"/>
    </source>
</evidence>
<dbReference type="PROSITE" id="PS51257">
    <property type="entry name" value="PROKAR_LIPOPROTEIN"/>
    <property type="match status" value="1"/>
</dbReference>
<feature type="transmembrane region" description="Helical" evidence="17">
    <location>
        <begin position="35"/>
        <end position="59"/>
    </location>
</feature>
<dbReference type="OrthoDB" id="9781261at2"/>
<evidence type="ECO:0000256" key="9">
    <source>
        <dbReference type="ARBA" id="ARBA00022989"/>
    </source>
</evidence>
<comment type="subcellular location">
    <subcellularLocation>
        <location evidence="1">Membrane</location>
        <topology evidence="1">Multi-pass membrane protein</topology>
    </subcellularLocation>
</comment>
<dbReference type="Pfam" id="PF00116">
    <property type="entry name" value="COX2"/>
    <property type="match status" value="1"/>
</dbReference>
<dbReference type="Proteomes" id="UP000038011">
    <property type="component" value="Unassembled WGS sequence"/>
</dbReference>
<keyword evidence="22" id="KW-1185">Reference proteome</keyword>
<evidence type="ECO:0000256" key="1">
    <source>
        <dbReference type="ARBA" id="ARBA00004141"/>
    </source>
</evidence>
<dbReference type="PANTHER" id="PTHR22888:SF9">
    <property type="entry name" value="CYTOCHROME C OXIDASE SUBUNIT 2"/>
    <property type="match status" value="1"/>
</dbReference>
<dbReference type="GO" id="GO:0020037">
    <property type="term" value="F:heme binding"/>
    <property type="evidence" value="ECO:0007669"/>
    <property type="project" value="InterPro"/>
</dbReference>
<comment type="caution">
    <text evidence="21">The sequence shown here is derived from an EMBL/GenBank/DDBJ whole genome shotgun (WGS) entry which is preliminary data.</text>
</comment>
<evidence type="ECO:0000256" key="15">
    <source>
        <dbReference type="ARBA" id="ARBA00047816"/>
    </source>
</evidence>
<evidence type="ECO:0000256" key="11">
    <source>
        <dbReference type="ARBA" id="ARBA00023008"/>
    </source>
</evidence>
<feature type="signal peptide" evidence="18">
    <location>
        <begin position="1"/>
        <end position="22"/>
    </location>
</feature>
<keyword evidence="6 17" id="KW-0812">Transmembrane</keyword>
<evidence type="ECO:0000256" key="16">
    <source>
        <dbReference type="PROSITE-ProRule" id="PRU00433"/>
    </source>
</evidence>
<comment type="similarity">
    <text evidence="2">Belongs to the cytochrome c oxidase subunit 2 family.</text>
</comment>
<keyword evidence="11" id="KW-0186">Copper</keyword>
<dbReference type="EMBL" id="JXMU01000001">
    <property type="protein sequence ID" value="KPB02893.1"/>
    <property type="molecule type" value="Genomic_DNA"/>
</dbReference>
<dbReference type="CDD" id="cd04213">
    <property type="entry name" value="CuRO_CcO_Caa3_II"/>
    <property type="match status" value="1"/>
</dbReference>
<dbReference type="AlphaFoldDB" id="A0A0M9GPV1"/>
<feature type="domain" description="Cytochrome oxidase subunit II copper A binding" evidence="19">
    <location>
        <begin position="106"/>
        <end position="222"/>
    </location>
</feature>
<name>A0A0M9GPV1_9HYPH</name>
<proteinExistence type="inferred from homology"/>
<dbReference type="PROSITE" id="PS51007">
    <property type="entry name" value="CYTC"/>
    <property type="match status" value="1"/>
</dbReference>
<feature type="chain" id="PRO_5005836767" description="Cytochrome aa3 subunit 2" evidence="18">
    <location>
        <begin position="23"/>
        <end position="325"/>
    </location>
</feature>
<evidence type="ECO:0000256" key="13">
    <source>
        <dbReference type="ARBA" id="ARBA00024688"/>
    </source>
</evidence>
<sequence length="325" mass="35509">MKNVALISLSCLLLSSCSGVQSVLDTAGKDASVLAHLFWVLLVGAIVLWLLMNGLFFYVTRIEPRELSRRAAEALVIGGGIVFPFILLAGLIAYALSIMPDQRAAGDGVVVRVTGEQWWWRVEYDLGDGSAPIVSANEIRLPVDHRTEIKLGANKVIHSFWVPALAGKMDMFPGRETRMAVEPEKTGIFRGQCAEFCGESHALMAFQTVVLEQDEFEQWLERERQDAVQPTEAVPRQGEQLFVSEGCGACHTIRGTEAQGNLGPDLTHVGSRKSLGAGILPPTAEAFSNWTRHTGAIKPGVKMPSFAHLSDRQIEALGQYLEALK</sequence>
<dbReference type="GO" id="GO:0016491">
    <property type="term" value="F:oxidoreductase activity"/>
    <property type="evidence" value="ECO:0007669"/>
    <property type="project" value="InterPro"/>
</dbReference>
<evidence type="ECO:0000256" key="8">
    <source>
        <dbReference type="ARBA" id="ARBA00022982"/>
    </source>
</evidence>
<keyword evidence="18" id="KW-0732">Signal</keyword>
<keyword evidence="9 17" id="KW-1133">Transmembrane helix</keyword>
<evidence type="ECO:0000256" key="17">
    <source>
        <dbReference type="SAM" id="Phobius"/>
    </source>
</evidence>
<dbReference type="STRING" id="1514904.SU32_01080"/>
<dbReference type="InterPro" id="IPR002429">
    <property type="entry name" value="CcO_II-like_C"/>
</dbReference>
<evidence type="ECO:0000256" key="7">
    <source>
        <dbReference type="ARBA" id="ARBA00022723"/>
    </source>
</evidence>
<organism evidence="21 22">
    <name type="scientific">Ahrensia marina</name>
    <dbReference type="NCBI Taxonomy" id="1514904"/>
    <lineage>
        <taxon>Bacteria</taxon>
        <taxon>Pseudomonadati</taxon>
        <taxon>Pseudomonadota</taxon>
        <taxon>Alphaproteobacteria</taxon>
        <taxon>Hyphomicrobiales</taxon>
        <taxon>Ahrensiaceae</taxon>
        <taxon>Ahrensia</taxon>
    </lineage>
</organism>
<keyword evidence="3" id="KW-0813">Transport</keyword>
<dbReference type="NCBIfam" id="TIGR02866">
    <property type="entry name" value="CoxB"/>
    <property type="match status" value="1"/>
</dbReference>
<evidence type="ECO:0000256" key="10">
    <source>
        <dbReference type="ARBA" id="ARBA00023004"/>
    </source>
</evidence>
<keyword evidence="4 16" id="KW-0349">Heme</keyword>
<evidence type="ECO:0000256" key="2">
    <source>
        <dbReference type="ARBA" id="ARBA00007866"/>
    </source>
</evidence>
<dbReference type="InterPro" id="IPR008972">
    <property type="entry name" value="Cupredoxin"/>
</dbReference>
<comment type="function">
    <text evidence="13">Subunits I and II form the functional core of the enzyme complex. Electrons originating in cytochrome c are transferred via heme a and Cu(A) to the binuclear center formed by heme a3 and Cu(B).</text>
</comment>
<reference evidence="21 22" key="1">
    <citation type="submission" date="2015-01" db="EMBL/GenBank/DDBJ databases">
        <title>Ahrensia donghaiensis sp. nov., a novel dimethylsulphoniopropionate-cleavage bacterium isolated from seawater and emended descriptions of the genus Ahrensia and Ahrensia kielensis.</title>
        <authorList>
            <person name="Liu J."/>
        </authorList>
    </citation>
    <scope>NUCLEOTIDE SEQUENCE [LARGE SCALE GENOMIC DNA]</scope>
    <source>
        <strain evidence="21 22">LZD062</strain>
    </source>
</reference>
<evidence type="ECO:0000256" key="3">
    <source>
        <dbReference type="ARBA" id="ARBA00022448"/>
    </source>
</evidence>
<evidence type="ECO:0000256" key="4">
    <source>
        <dbReference type="ARBA" id="ARBA00022617"/>
    </source>
</evidence>
<dbReference type="GO" id="GO:0004129">
    <property type="term" value="F:cytochrome-c oxidase activity"/>
    <property type="evidence" value="ECO:0007669"/>
    <property type="project" value="UniProtKB-EC"/>
</dbReference>
<evidence type="ECO:0000256" key="18">
    <source>
        <dbReference type="SAM" id="SignalP"/>
    </source>
</evidence>
<dbReference type="InterPro" id="IPR009056">
    <property type="entry name" value="Cyt_c-like_dom"/>
</dbReference>
<dbReference type="SUPFAM" id="SSF49503">
    <property type="entry name" value="Cupredoxins"/>
    <property type="match status" value="1"/>
</dbReference>